<reference evidence="2 3" key="1">
    <citation type="journal article" date="2013" name="Appl. Environ. Microbiol.">
        <title>Narrow Host-Range Bacteriophages that Infect Rhizobium etli associate with Distinct Genomic Types.</title>
        <authorList>
            <person name="Santamaria R.I."/>
            <person name="Bustos P."/>
            <person name="Sepulveda-Robles O."/>
            <person name="Lozano L."/>
            <person name="Rodriguez C."/>
            <person name="Fernandez J.L."/>
            <person name="Juarez S."/>
            <person name="Kameyama L."/>
            <person name="Guarneros G."/>
            <person name="Davila G."/>
            <person name="Gonzalez V."/>
        </authorList>
    </citation>
    <scope>NUCLEOTIDE SEQUENCE [LARGE SCALE GENOMIC DNA]</scope>
</reference>
<protein>
    <submittedName>
        <fullName evidence="2">Uncharacterized protein</fullName>
    </submittedName>
</protein>
<proteinExistence type="predicted"/>
<sequence length="80" mass="9431">MIQHATKSLKQARHKGRMNARRSAYKSMVLIRQGVDREADIIYPNRADAIYMRQLNRKHRRQLASTRYRKMMKAFIAGAV</sequence>
<name>L7TJA6_9CAUD</name>
<organism evidence="2 3">
    <name type="scientific">Rhizobium phage RHEph02</name>
    <dbReference type="NCBI Taxonomy" id="1220602"/>
    <lineage>
        <taxon>Viruses</taxon>
        <taxon>Duplodnaviria</taxon>
        <taxon>Heunggongvirae</taxon>
        <taxon>Uroviricota</taxon>
        <taxon>Caudoviricetes</taxon>
        <taxon>Autographivirales</taxon>
        <taxon>Dunnvirinae</taxon>
        <taxon>Cuernavacavirus</taxon>
        <taxon>Cuernavacavirus RHEph02</taxon>
    </lineage>
</organism>
<evidence type="ECO:0000256" key="1">
    <source>
        <dbReference type="SAM" id="MobiDB-lite"/>
    </source>
</evidence>
<feature type="region of interest" description="Disordered" evidence="1">
    <location>
        <begin position="1"/>
        <end position="21"/>
    </location>
</feature>
<dbReference type="EMBL" id="JX483874">
    <property type="protein sequence ID" value="AGC35578.1"/>
    <property type="molecule type" value="Genomic_DNA"/>
</dbReference>
<keyword evidence="3" id="KW-1185">Reference proteome</keyword>
<dbReference type="Proteomes" id="UP000011151">
    <property type="component" value="Segment"/>
</dbReference>
<feature type="compositionally biased region" description="Basic residues" evidence="1">
    <location>
        <begin position="10"/>
        <end position="21"/>
    </location>
</feature>
<evidence type="ECO:0000313" key="2">
    <source>
        <dbReference type="EMBL" id="AGC35578.1"/>
    </source>
</evidence>
<evidence type="ECO:0000313" key="3">
    <source>
        <dbReference type="Proteomes" id="UP000011151"/>
    </source>
</evidence>
<gene>
    <name evidence="2" type="ORF">RHEph02_gp011</name>
</gene>
<accession>L7TJA6</accession>